<evidence type="ECO:0000256" key="1">
    <source>
        <dbReference type="SAM" id="MobiDB-lite"/>
    </source>
</evidence>
<dbReference type="GO" id="GO:0003677">
    <property type="term" value="F:DNA binding"/>
    <property type="evidence" value="ECO:0007669"/>
    <property type="project" value="InterPro"/>
</dbReference>
<comment type="caution">
    <text evidence="4">The sequence shown here is derived from an EMBL/GenBank/DDBJ whole genome shotgun (WGS) entry which is preliminary data.</text>
</comment>
<feature type="region of interest" description="Disordered" evidence="1">
    <location>
        <begin position="505"/>
        <end position="568"/>
    </location>
</feature>
<reference evidence="4" key="1">
    <citation type="submission" date="2020-11" db="EMBL/GenBank/DDBJ databases">
        <title>Chlorella ohadii genome sequencing and assembly.</title>
        <authorList>
            <person name="Murik O."/>
            <person name="Treves H."/>
            <person name="Kedem I."/>
            <person name="Shotland Y."/>
            <person name="Kaplan A."/>
        </authorList>
    </citation>
    <scope>NUCLEOTIDE SEQUENCE</scope>
    <source>
        <strain evidence="4">1</strain>
    </source>
</reference>
<feature type="region of interest" description="Disordered" evidence="1">
    <location>
        <begin position="130"/>
        <end position="157"/>
    </location>
</feature>
<evidence type="ECO:0000313" key="4">
    <source>
        <dbReference type="EMBL" id="KAI7840696.1"/>
    </source>
</evidence>
<dbReference type="Proteomes" id="UP001205105">
    <property type="component" value="Unassembled WGS sequence"/>
</dbReference>
<proteinExistence type="predicted"/>
<accession>A0AAD5H1P6</accession>
<dbReference type="EMBL" id="JADXDR010000076">
    <property type="protein sequence ID" value="KAI7840696.1"/>
    <property type="molecule type" value="Genomic_DNA"/>
</dbReference>
<feature type="signal peptide" evidence="2">
    <location>
        <begin position="1"/>
        <end position="24"/>
    </location>
</feature>
<protein>
    <recommendedName>
        <fullName evidence="3">Nuclease associated modular domain-containing protein</fullName>
    </recommendedName>
</protein>
<organism evidence="4 5">
    <name type="scientific">Chlorella ohadii</name>
    <dbReference type="NCBI Taxonomy" id="2649997"/>
    <lineage>
        <taxon>Eukaryota</taxon>
        <taxon>Viridiplantae</taxon>
        <taxon>Chlorophyta</taxon>
        <taxon>core chlorophytes</taxon>
        <taxon>Trebouxiophyceae</taxon>
        <taxon>Chlorellales</taxon>
        <taxon>Chlorellaceae</taxon>
        <taxon>Chlorella clade</taxon>
        <taxon>Chlorella</taxon>
    </lineage>
</organism>
<evidence type="ECO:0000256" key="2">
    <source>
        <dbReference type="SAM" id="SignalP"/>
    </source>
</evidence>
<feature type="compositionally biased region" description="Gly residues" evidence="1">
    <location>
        <begin position="667"/>
        <end position="688"/>
    </location>
</feature>
<feature type="domain" description="Nuclease associated modular" evidence="3">
    <location>
        <begin position="558"/>
        <end position="574"/>
    </location>
</feature>
<evidence type="ECO:0000313" key="5">
    <source>
        <dbReference type="Proteomes" id="UP001205105"/>
    </source>
</evidence>
<dbReference type="SMART" id="SM00496">
    <property type="entry name" value="IENR2"/>
    <property type="match status" value="4"/>
</dbReference>
<gene>
    <name evidence="4" type="ORF">COHA_005618</name>
</gene>
<feature type="chain" id="PRO_5041926820" description="Nuclease associated modular domain-containing protein" evidence="2">
    <location>
        <begin position="25"/>
        <end position="1011"/>
    </location>
</feature>
<name>A0AAD5H1P6_9CHLO</name>
<sequence>MSRRLLWAALGLACLLAATGSAQASPAARRSLSQAAAAPASSPAAAPATPAPAAESGACCTQLAAIGFTSNLPVVVLDTAGQPLVTKGLDVPIRMCTCNSGQPFEDYEGLASTSVRGTTSANATKKSFAMTLQQPDNKSKASSNGSGSAAGGNSMGKGDGLKNRQFAFLGMPADEDWILYGGDEADLTQGMRNWLTYNLARASGRYASRTVWCEVFLRDDGKPLSLDHYHGIYIGLEKLKIAKQRVNVSKLVPANLSGGCLLSYENDNIEAGDVTFGPITGWDHPFLVKDPKKNATADALAWLKQYFQAFQDVLEAPDWLSRTPSYTTYIDGPSWVDYFLLTEARKPDELTKNNDGYRGSTYMHKDRDGPLAAGPAWDYNEAYGLCCGYPIEGWDKQGVSGPGQAGGSAISPEGWRFLICADQERCKIDPTDGISRWYRRMWQDPRFSSGAAQRWAELRAGPWSDAKIDGMFGETTAQIKPAVLRNFDKYSAVLLKPWYSNAEQEWTSGRPGAHDASRPAASPPQEVAPQAQSQQGDDVAAPARRPRGRPPGTPAWNKGIPMSDSTRKLLSRRIKQKWKDPDYRRAVTEGLKGVEVWNAGRPVDAETRQKMSEAKLGKRVSLATRKRMSVAATGRPAGPEVAAAVAAAQRGRPKSPEHRAKLADAGGLAGGSGSSSPAAGGGSSSGGSGGANLGAVRAAAYSMGLTGLSDNRTGKRLTRAQILNTFKAELREYRALQEELSTWTAAFREKHNRKPNLVDVQRTGIPWLIDRFKQYVVLRDRLFSDTSVLRGKLQEAIPDPDSLRNANGGGPSAPNAAGSLGPTNANGPGVGARNAAAARFAAVMEYKKARQEGQAGAGTAAAAAAGVEQPAASGDLDAQLAARMSGPQVPPRVKLAMQAAMDYRAKKAQETKAAADAAAAAARAGRSTARPLGSLAGDSQAAPAAAAAAPAQLAAMSAAQQAAQAPAPAAQLPQPATPQPAIAAASVAAAASAEDVPAAALAGAAPAAALT</sequence>
<dbReference type="AlphaFoldDB" id="A0AAD5H1P6"/>
<feature type="domain" description="Nuclease associated modular" evidence="3">
    <location>
        <begin position="599"/>
        <end position="615"/>
    </location>
</feature>
<feature type="domain" description="Nuclease associated modular" evidence="3">
    <location>
        <begin position="650"/>
        <end position="666"/>
    </location>
</feature>
<dbReference type="InterPro" id="IPR014867">
    <property type="entry name" value="Spore_coat_CotH_CotH2/3/7"/>
</dbReference>
<evidence type="ECO:0000259" key="3">
    <source>
        <dbReference type="SMART" id="SM00496"/>
    </source>
</evidence>
<dbReference type="InterPro" id="IPR003611">
    <property type="entry name" value="NUMOD3"/>
</dbReference>
<keyword evidence="5" id="KW-1185">Reference proteome</keyword>
<feature type="region of interest" description="Disordered" evidence="1">
    <location>
        <begin position="646"/>
        <end position="688"/>
    </location>
</feature>
<keyword evidence="2" id="KW-0732">Signal</keyword>
<feature type="compositionally biased region" description="Gly residues" evidence="1">
    <location>
        <begin position="148"/>
        <end position="157"/>
    </location>
</feature>
<feature type="domain" description="Nuclease associated modular" evidence="3">
    <location>
        <begin position="616"/>
        <end position="632"/>
    </location>
</feature>
<feature type="compositionally biased region" description="Low complexity" evidence="1">
    <location>
        <begin position="812"/>
        <end position="826"/>
    </location>
</feature>
<dbReference type="Pfam" id="PF08757">
    <property type="entry name" value="CotH"/>
    <property type="match status" value="1"/>
</dbReference>
<feature type="region of interest" description="Disordered" evidence="1">
    <location>
        <begin position="798"/>
        <end position="826"/>
    </location>
</feature>